<reference evidence="2" key="1">
    <citation type="submission" date="2016-11" db="EMBL/GenBank/DDBJ databases">
        <title>Complete genome sequence of Virgibacillus pantothenticus 21D, a halophilic bacterium isolated from the deep hypersaline anoxic basin Discovery in the Mediterranean Sea.</title>
        <authorList>
            <person name="Zeaiter Z."/>
            <person name="Booth J.M."/>
            <person name="Prosdocimi E.M."/>
            <person name="Mapelli F."/>
            <person name="Fusi M."/>
            <person name="Daffonchio D."/>
            <person name="Borin S."/>
            <person name="Crotti E."/>
        </authorList>
    </citation>
    <scope>NUCLEOTIDE SEQUENCE [LARGE SCALE GENOMIC DNA]</scope>
    <source>
        <strain evidence="2">21D</strain>
    </source>
</reference>
<organism evidence="1 2">
    <name type="scientific">Virgibacillus dokdonensis</name>
    <dbReference type="NCBI Taxonomy" id="302167"/>
    <lineage>
        <taxon>Bacteria</taxon>
        <taxon>Bacillati</taxon>
        <taxon>Bacillota</taxon>
        <taxon>Bacilli</taxon>
        <taxon>Bacillales</taxon>
        <taxon>Bacillaceae</taxon>
        <taxon>Virgibacillus</taxon>
    </lineage>
</organism>
<accession>A0A2K9J1S3</accession>
<dbReference type="AlphaFoldDB" id="A0A2K9J1S3"/>
<dbReference type="Proteomes" id="UP000234237">
    <property type="component" value="Chromosome"/>
</dbReference>
<gene>
    <name evidence="1" type="ORF">A21D_02628</name>
</gene>
<evidence type="ECO:0000313" key="2">
    <source>
        <dbReference type="Proteomes" id="UP000234237"/>
    </source>
</evidence>
<evidence type="ECO:0000313" key="1">
    <source>
        <dbReference type="EMBL" id="AUJ25674.1"/>
    </source>
</evidence>
<proteinExistence type="predicted"/>
<dbReference type="KEGG" id="vpn:A21D_02628"/>
<name>A0A2K9J1S3_9BACI</name>
<protein>
    <submittedName>
        <fullName evidence="1">Uncharacterized protein</fullName>
    </submittedName>
</protein>
<sequence length="51" mass="5962">MSKRTAFMTIKQYVQVFYIKLMLNEKAAGTNHLETTHVILLHNSHAYLNKL</sequence>
<dbReference type="EMBL" id="CP018622">
    <property type="protein sequence ID" value="AUJ25674.1"/>
    <property type="molecule type" value="Genomic_DNA"/>
</dbReference>